<keyword evidence="5 8" id="KW-0413">Isomerase</keyword>
<evidence type="ECO:0000256" key="2">
    <source>
        <dbReference type="ARBA" id="ARBA00007656"/>
    </source>
</evidence>
<dbReference type="AlphaFoldDB" id="A0A0B4XRN7"/>
<keyword evidence="4 5" id="KW-0697">Rotamase</keyword>
<dbReference type="InterPro" id="IPR050245">
    <property type="entry name" value="PrsA_foldase"/>
</dbReference>
<dbReference type="Pfam" id="PF00639">
    <property type="entry name" value="Rotamase"/>
    <property type="match status" value="1"/>
</dbReference>
<dbReference type="PANTHER" id="PTHR47245:SF2">
    <property type="entry name" value="PEPTIDYL-PROLYL CIS-TRANS ISOMERASE HP_0175-RELATED"/>
    <property type="match status" value="1"/>
</dbReference>
<dbReference type="InterPro" id="IPR000297">
    <property type="entry name" value="PPIase_PpiC"/>
</dbReference>
<evidence type="ECO:0000256" key="4">
    <source>
        <dbReference type="ARBA" id="ARBA00023110"/>
    </source>
</evidence>
<feature type="compositionally biased region" description="Basic and acidic residues" evidence="6">
    <location>
        <begin position="315"/>
        <end position="330"/>
    </location>
</feature>
<dbReference type="EMBL" id="CP004387">
    <property type="protein sequence ID" value="AJD49425.1"/>
    <property type="molecule type" value="Genomic_DNA"/>
</dbReference>
<evidence type="ECO:0000259" key="7">
    <source>
        <dbReference type="PROSITE" id="PS50198"/>
    </source>
</evidence>
<dbReference type="Pfam" id="PF13624">
    <property type="entry name" value="SurA_N_3"/>
    <property type="match status" value="1"/>
</dbReference>
<protein>
    <recommendedName>
        <fullName evidence="3">peptidylprolyl isomerase</fullName>
        <ecNumber evidence="3">5.2.1.8</ecNumber>
    </recommendedName>
</protein>
<feature type="region of interest" description="Disordered" evidence="6">
    <location>
        <begin position="313"/>
        <end position="345"/>
    </location>
</feature>
<organism evidence="8 9">
    <name type="scientific">Isoalcanivorax pacificus W11-5</name>
    <dbReference type="NCBI Taxonomy" id="391936"/>
    <lineage>
        <taxon>Bacteria</taxon>
        <taxon>Pseudomonadati</taxon>
        <taxon>Pseudomonadota</taxon>
        <taxon>Gammaproteobacteria</taxon>
        <taxon>Oceanospirillales</taxon>
        <taxon>Alcanivoracaceae</taxon>
        <taxon>Isoalcanivorax</taxon>
    </lineage>
</organism>
<dbReference type="KEGG" id="apac:S7S_15065"/>
<dbReference type="EC" id="5.2.1.8" evidence="3"/>
<dbReference type="Gene3D" id="3.10.50.40">
    <property type="match status" value="1"/>
</dbReference>
<gene>
    <name evidence="8" type="ORF">S7S_15065</name>
</gene>
<dbReference type="HOGENOM" id="CLU_803245_0_0_6"/>
<comment type="similarity">
    <text evidence="2">Belongs to the PpiC/parvulin rotamase family.</text>
</comment>
<evidence type="ECO:0000256" key="5">
    <source>
        <dbReference type="PROSITE-ProRule" id="PRU00278"/>
    </source>
</evidence>
<dbReference type="SUPFAM" id="SSF109998">
    <property type="entry name" value="Triger factor/SurA peptide-binding domain-like"/>
    <property type="match status" value="1"/>
</dbReference>
<keyword evidence="9" id="KW-1185">Reference proteome</keyword>
<dbReference type="Gene3D" id="1.10.4030.10">
    <property type="entry name" value="Porin chaperone SurA, peptide-binding domain"/>
    <property type="match status" value="1"/>
</dbReference>
<dbReference type="Proteomes" id="UP000006764">
    <property type="component" value="Chromosome"/>
</dbReference>
<dbReference type="InterPro" id="IPR046357">
    <property type="entry name" value="PPIase_dom_sf"/>
</dbReference>
<evidence type="ECO:0000313" key="8">
    <source>
        <dbReference type="EMBL" id="AJD49425.1"/>
    </source>
</evidence>
<evidence type="ECO:0000313" key="9">
    <source>
        <dbReference type="Proteomes" id="UP000006764"/>
    </source>
</evidence>
<dbReference type="PROSITE" id="PS50198">
    <property type="entry name" value="PPIC_PPIASE_2"/>
    <property type="match status" value="1"/>
</dbReference>
<dbReference type="PANTHER" id="PTHR47245">
    <property type="entry name" value="PEPTIDYLPROLYL ISOMERASE"/>
    <property type="match status" value="1"/>
</dbReference>
<proteinExistence type="inferred from homology"/>
<evidence type="ECO:0000256" key="6">
    <source>
        <dbReference type="SAM" id="MobiDB-lite"/>
    </source>
</evidence>
<dbReference type="RefSeq" id="WP_008733628.1">
    <property type="nucleotide sequence ID" value="NZ_CP004387.1"/>
</dbReference>
<feature type="domain" description="PpiC" evidence="7">
    <location>
        <begin position="159"/>
        <end position="260"/>
    </location>
</feature>
<comment type="catalytic activity">
    <reaction evidence="1">
        <text>[protein]-peptidylproline (omega=180) = [protein]-peptidylproline (omega=0)</text>
        <dbReference type="Rhea" id="RHEA:16237"/>
        <dbReference type="Rhea" id="RHEA-COMP:10747"/>
        <dbReference type="Rhea" id="RHEA-COMP:10748"/>
        <dbReference type="ChEBI" id="CHEBI:83833"/>
        <dbReference type="ChEBI" id="CHEBI:83834"/>
        <dbReference type="EC" id="5.2.1.8"/>
    </reaction>
</comment>
<dbReference type="SUPFAM" id="SSF54534">
    <property type="entry name" value="FKBP-like"/>
    <property type="match status" value="1"/>
</dbReference>
<dbReference type="STRING" id="391936.S7S_15065"/>
<sequence>MLACSPDTPEQSAVQSAAQDNATASSAVYARVNQQVITRSQVDERVALLRDSGALHRRETALRQLIDEQLISQAAQEQGLELPDGTLDDAISRFRARFPDLATYRRFLDDIPGKEATLRARFHRQWLLQQLANEKSSTPISDEQVAEFYRQHPEQFARQPRVAGRGILVPVPEWSSASFREAASRQAQRIHSMLVADPDRFADMAREYSGDLSARTAGLLPGIEEGDGTGLYEAMAALSPGQISDPVRTARGFWIVQRIAARPAKQLALNDAAGSIRTQIMRRESVARESATLLRLRDEAQVERLVPLVVLPSAMRRESDSDSPAGDRPHLRLPGAPGSQGGGQP</sequence>
<dbReference type="InterPro" id="IPR027304">
    <property type="entry name" value="Trigger_fact/SurA_dom_sf"/>
</dbReference>
<accession>A0A0B4XRN7</accession>
<dbReference type="GO" id="GO:0003755">
    <property type="term" value="F:peptidyl-prolyl cis-trans isomerase activity"/>
    <property type="evidence" value="ECO:0007669"/>
    <property type="project" value="UniProtKB-KW"/>
</dbReference>
<evidence type="ECO:0000256" key="3">
    <source>
        <dbReference type="ARBA" id="ARBA00013194"/>
    </source>
</evidence>
<evidence type="ECO:0000256" key="1">
    <source>
        <dbReference type="ARBA" id="ARBA00000971"/>
    </source>
</evidence>
<reference evidence="8 9" key="1">
    <citation type="journal article" date="2012" name="J. Bacteriol.">
        <title>Genome sequence of an alkane-degrading bacterium, Alcanivorax pacificus type strain W11-5, isolated from deep sea sediment.</title>
        <authorList>
            <person name="Lai Q."/>
            <person name="Shao Z."/>
        </authorList>
    </citation>
    <scope>NUCLEOTIDE SEQUENCE [LARGE SCALE GENOMIC DNA]</scope>
    <source>
        <strain evidence="8 9">W11-5</strain>
    </source>
</reference>
<name>A0A0B4XRN7_9GAMM</name>